<dbReference type="SUPFAM" id="SSF109604">
    <property type="entry name" value="HD-domain/PDEase-like"/>
    <property type="match status" value="1"/>
</dbReference>
<feature type="domain" description="HD-GYP" evidence="1">
    <location>
        <begin position="115"/>
        <end position="311"/>
    </location>
</feature>
<dbReference type="Proteomes" id="UP001500339">
    <property type="component" value="Unassembled WGS sequence"/>
</dbReference>
<dbReference type="EMBL" id="BAAACF010000001">
    <property type="protein sequence ID" value="GAA0720394.1"/>
    <property type="molecule type" value="Genomic_DNA"/>
</dbReference>
<dbReference type="PROSITE" id="PS51832">
    <property type="entry name" value="HD_GYP"/>
    <property type="match status" value="1"/>
</dbReference>
<organism evidence="2 3">
    <name type="scientific">Clostridium malenominatum</name>
    <dbReference type="NCBI Taxonomy" id="1539"/>
    <lineage>
        <taxon>Bacteria</taxon>
        <taxon>Bacillati</taxon>
        <taxon>Bacillota</taxon>
        <taxon>Clostridia</taxon>
        <taxon>Eubacteriales</taxon>
        <taxon>Clostridiaceae</taxon>
        <taxon>Clostridium</taxon>
    </lineage>
</organism>
<evidence type="ECO:0000313" key="3">
    <source>
        <dbReference type="Proteomes" id="UP001500339"/>
    </source>
</evidence>
<accession>A0ABN1IT57</accession>
<keyword evidence="3" id="KW-1185">Reference proteome</keyword>
<name>A0ABN1IT57_9CLOT</name>
<dbReference type="InterPro" id="IPR003607">
    <property type="entry name" value="HD/PDEase_dom"/>
</dbReference>
<dbReference type="Pfam" id="PF13487">
    <property type="entry name" value="HD_5"/>
    <property type="match status" value="1"/>
</dbReference>
<comment type="caution">
    <text evidence="2">The sequence shown here is derived from an EMBL/GenBank/DDBJ whole genome shotgun (WGS) entry which is preliminary data.</text>
</comment>
<reference evidence="2 3" key="1">
    <citation type="journal article" date="2019" name="Int. J. Syst. Evol. Microbiol.">
        <title>The Global Catalogue of Microorganisms (GCM) 10K type strain sequencing project: providing services to taxonomists for standard genome sequencing and annotation.</title>
        <authorList>
            <consortium name="The Broad Institute Genomics Platform"/>
            <consortium name="The Broad Institute Genome Sequencing Center for Infectious Disease"/>
            <person name="Wu L."/>
            <person name="Ma J."/>
        </authorList>
    </citation>
    <scope>NUCLEOTIDE SEQUENCE [LARGE SCALE GENOMIC DNA]</scope>
    <source>
        <strain evidence="2 3">JCM 1405</strain>
    </source>
</reference>
<dbReference type="Gene3D" id="1.10.3210.10">
    <property type="entry name" value="Hypothetical protein af1432"/>
    <property type="match status" value="1"/>
</dbReference>
<dbReference type="InterPro" id="IPR037522">
    <property type="entry name" value="HD_GYP_dom"/>
</dbReference>
<protein>
    <submittedName>
        <fullName evidence="2">HD-GYP domain-containing protein</fullName>
    </submittedName>
</protein>
<gene>
    <name evidence="2" type="ORF">GCM10008905_09520</name>
</gene>
<dbReference type="PANTHER" id="PTHR43155:SF2">
    <property type="entry name" value="CYCLIC DI-GMP PHOSPHODIESTERASE PA4108"/>
    <property type="match status" value="1"/>
</dbReference>
<dbReference type="PANTHER" id="PTHR43155">
    <property type="entry name" value="CYCLIC DI-GMP PHOSPHODIESTERASE PA4108-RELATED"/>
    <property type="match status" value="1"/>
</dbReference>
<sequence length="354" mass="40777">MGNKDALISINDLREGMIVAKEIVVNNNVLVVKGTRITQSIIKKLRDVYLENALIVDGEEIIKQNKKLDYNKELKEVRKTLRNFAYQLENMFEKIKLNGKTDINDLRNFSQRIIDELISPRMIVKNIIMEGSKEDCIFKHSVNVSLLSLFLGKWLRFSGEELNLLLYTAILHDFGKTKINNKSICRPGQLSSIDMENIKNHPVIAYNLVKDIAYLSKSVKYGIVMHHERLDGSGYPLGLKDDEIHKFAKIIAIADTFDDIISNREKEKDVNPFKALEIIKGYSLGKLDYNYCNIFIEGIINYYFGENVVLNNNKVCKIINIDINNLSQPLLQCDEDFIDFRKHKELKIKGFVVN</sequence>
<dbReference type="CDD" id="cd00077">
    <property type="entry name" value="HDc"/>
    <property type="match status" value="1"/>
</dbReference>
<proteinExistence type="predicted"/>
<evidence type="ECO:0000313" key="2">
    <source>
        <dbReference type="EMBL" id="GAA0720394.1"/>
    </source>
</evidence>
<evidence type="ECO:0000259" key="1">
    <source>
        <dbReference type="PROSITE" id="PS51832"/>
    </source>
</evidence>
<dbReference type="RefSeq" id="WP_343767230.1">
    <property type="nucleotide sequence ID" value="NZ_BAAACF010000001.1"/>
</dbReference>